<accession>A0A1V9DYJ8</accession>
<dbReference type="GO" id="GO:0016787">
    <property type="term" value="F:hydrolase activity"/>
    <property type="evidence" value="ECO:0007669"/>
    <property type="project" value="UniProtKB-KW"/>
</dbReference>
<dbReference type="GO" id="GO:0010411">
    <property type="term" value="P:xyloglucan metabolic process"/>
    <property type="evidence" value="ECO:0007669"/>
    <property type="project" value="TreeGrafter"/>
</dbReference>
<dbReference type="PANTHER" id="PTHR43739">
    <property type="entry name" value="XYLOGLUCANASE (EUROFUNG)"/>
    <property type="match status" value="1"/>
</dbReference>
<dbReference type="CDD" id="cd15482">
    <property type="entry name" value="Sialidase_non-viral"/>
    <property type="match status" value="1"/>
</dbReference>
<comment type="caution">
    <text evidence="1">The sequence shown here is derived from an EMBL/GenBank/DDBJ whole genome shotgun (WGS) entry which is preliminary data.</text>
</comment>
<dbReference type="SUPFAM" id="SSF110296">
    <property type="entry name" value="Oligoxyloglucan reducing end-specific cellobiohydrolase"/>
    <property type="match status" value="1"/>
</dbReference>
<dbReference type="Gene3D" id="2.130.10.10">
    <property type="entry name" value="YVTN repeat-like/Quinoprotein amine dehydrogenase"/>
    <property type="match status" value="1"/>
</dbReference>
<dbReference type="STRING" id="354355.SAMN05660816_02517"/>
<reference evidence="2" key="1">
    <citation type="submission" date="2016-04" db="EMBL/GenBank/DDBJ databases">
        <authorList>
            <person name="Chen L."/>
            <person name="Zhuang W."/>
            <person name="Wang G."/>
        </authorList>
    </citation>
    <scope>NUCLEOTIDE SEQUENCE [LARGE SCALE GENOMIC DNA]</scope>
    <source>
        <strain evidence="2">17621</strain>
    </source>
</reference>
<dbReference type="EMBL" id="LVXG01000082">
    <property type="protein sequence ID" value="OQP38879.1"/>
    <property type="molecule type" value="Genomic_DNA"/>
</dbReference>
<protein>
    <submittedName>
        <fullName evidence="1">Glycosyl hydrolase</fullName>
    </submittedName>
</protein>
<organism evidence="1 2">
    <name type="scientific">Niastella yeongjuensis</name>
    <dbReference type="NCBI Taxonomy" id="354355"/>
    <lineage>
        <taxon>Bacteria</taxon>
        <taxon>Pseudomonadati</taxon>
        <taxon>Bacteroidota</taxon>
        <taxon>Chitinophagia</taxon>
        <taxon>Chitinophagales</taxon>
        <taxon>Chitinophagaceae</taxon>
        <taxon>Niastella</taxon>
    </lineage>
</organism>
<dbReference type="InterPro" id="IPR002860">
    <property type="entry name" value="BNR_rpt"/>
</dbReference>
<sequence length="360" mass="39893">MKSTLLLGTRKGLIAYRFQNGKWTMESCSFEGVPISIAYADPRNGTWWACQDHGHWGVKLQRSKDRGKSWEEVTAPAYPEGEEVKDGMPATTRYLWAMAHGGKNYTSRLWIGTDPGGLFVSEDEGNSFQLVESLWQHPTRKEGWFGGGRDLPGIHSIVVDPRNEDHIHIGISCAGVFETTDAGKSWAIRNKGMNADFLPDPTVETGFDPHIVVAAPSNPDMLWQQNHCGIFRSTDAGKNWIDVSEADGPARFGFALAVAGDNPDQAWVAPADSDVNRTAIQSALVICRTDDGGKTWKQLRNGLPQESCFDIVYRHALVNDSNAVVFGTTTGNLFFSPDRGEHWQVINNYLPMIYSVQFAE</sequence>
<evidence type="ECO:0000313" key="1">
    <source>
        <dbReference type="EMBL" id="OQP38879.1"/>
    </source>
</evidence>
<evidence type="ECO:0000313" key="2">
    <source>
        <dbReference type="Proteomes" id="UP000192610"/>
    </source>
</evidence>
<keyword evidence="1" id="KW-0378">Hydrolase</keyword>
<dbReference type="OrthoDB" id="9757809at2"/>
<dbReference type="PANTHER" id="PTHR43739:SF5">
    <property type="entry name" value="EXO-ALPHA-SIALIDASE"/>
    <property type="match status" value="1"/>
</dbReference>
<keyword evidence="2" id="KW-1185">Reference proteome</keyword>
<proteinExistence type="predicted"/>
<dbReference type="RefSeq" id="WP_081204892.1">
    <property type="nucleotide sequence ID" value="NZ_FOCZ01000004.1"/>
</dbReference>
<dbReference type="InterPro" id="IPR015943">
    <property type="entry name" value="WD40/YVTN_repeat-like_dom_sf"/>
</dbReference>
<name>A0A1V9DYJ8_9BACT</name>
<dbReference type="AlphaFoldDB" id="A0A1V9DYJ8"/>
<gene>
    <name evidence="1" type="ORF">A4H97_19425</name>
</gene>
<dbReference type="InterPro" id="IPR052025">
    <property type="entry name" value="Xyloglucanase_GH74"/>
</dbReference>
<dbReference type="Proteomes" id="UP000192610">
    <property type="component" value="Unassembled WGS sequence"/>
</dbReference>
<dbReference type="Pfam" id="PF15899">
    <property type="entry name" value="BNR_6"/>
    <property type="match status" value="1"/>
</dbReference>